<dbReference type="OrthoDB" id="837356at2"/>
<dbReference type="AlphaFoldDB" id="A0A5C7AHU8"/>
<evidence type="ECO:0000313" key="2">
    <source>
        <dbReference type="EMBL" id="TXE07564.1"/>
    </source>
</evidence>
<sequence length="381" mass="43952">MFYKKILKMETLLFEKQRSRIAPLCPCGRSNKDGKFAPFKGFQDKGYCHSCGETFKPKLNESNELKRESFTPQKAKQVSFIQPAILEASLQAYVRNNFVSFLKFTFGETLAIQAVEAYKIGTSTARPGANVFWYVDAKNQVRGGKIMLYHSDTGRRKNFFSWSHSRLNLEGYNFKPCLFGEHLLRTDPSKSVGIVESEKTAIIASLVFPELIWLASGGKEGLTPTKFESLQNRNVFLFPDLTKPGDPKNCFDHWAKEIKKIQGIIPGFFEVSNFFEKRASIEEKEASLDLADYILTNDWKPENERNEQNEPPQKTIIKNDESLSTREIESLRSRIDQRRNQSKTIWRKIKVVRNQIRNHFISEEAIRANKELLNQNRTKST</sequence>
<feature type="domain" description="DUF6371" evidence="1">
    <location>
        <begin position="96"/>
        <end position="241"/>
    </location>
</feature>
<dbReference type="InterPro" id="IPR045951">
    <property type="entry name" value="DUF6371"/>
</dbReference>
<organism evidence="2 3">
    <name type="scientific">Algoriphagus aquimarinus</name>
    <dbReference type="NCBI Taxonomy" id="237018"/>
    <lineage>
        <taxon>Bacteria</taxon>
        <taxon>Pseudomonadati</taxon>
        <taxon>Bacteroidota</taxon>
        <taxon>Cytophagia</taxon>
        <taxon>Cytophagales</taxon>
        <taxon>Cyclobacteriaceae</taxon>
        <taxon>Algoriphagus</taxon>
    </lineage>
</organism>
<gene>
    <name evidence="2" type="ORF">ESV85_15325</name>
</gene>
<name>A0A5C7AHU8_9BACT</name>
<dbReference type="Pfam" id="PF19898">
    <property type="entry name" value="DUF6371"/>
    <property type="match status" value="1"/>
</dbReference>
<dbReference type="Proteomes" id="UP000321935">
    <property type="component" value="Unassembled WGS sequence"/>
</dbReference>
<comment type="caution">
    <text evidence="2">The sequence shown here is derived from an EMBL/GenBank/DDBJ whole genome shotgun (WGS) entry which is preliminary data.</text>
</comment>
<evidence type="ECO:0000259" key="1">
    <source>
        <dbReference type="Pfam" id="PF19898"/>
    </source>
</evidence>
<dbReference type="EMBL" id="VORW01000012">
    <property type="protein sequence ID" value="TXE07564.1"/>
    <property type="molecule type" value="Genomic_DNA"/>
</dbReference>
<accession>A0A5C7AHU8</accession>
<proteinExistence type="predicted"/>
<reference evidence="2 3" key="1">
    <citation type="submission" date="2019-08" db="EMBL/GenBank/DDBJ databases">
        <title>Genomes sequence of Algoriphagus aquimarinus ACAM450.</title>
        <authorList>
            <person name="Bowman J.P."/>
        </authorList>
    </citation>
    <scope>NUCLEOTIDE SEQUENCE [LARGE SCALE GENOMIC DNA]</scope>
    <source>
        <strain evidence="2 3">ACAM 450</strain>
    </source>
</reference>
<evidence type="ECO:0000313" key="3">
    <source>
        <dbReference type="Proteomes" id="UP000321935"/>
    </source>
</evidence>
<protein>
    <recommendedName>
        <fullName evidence="1">DUF6371 domain-containing protein</fullName>
    </recommendedName>
</protein>